<dbReference type="PANTHER" id="PTHR23502:SF64">
    <property type="entry name" value="TRANSPORTER, PUTATIVE (AFU_ORTHOLOGUE AFUA_3G11760)-RELATED"/>
    <property type="match status" value="1"/>
</dbReference>
<feature type="transmembrane region" description="Helical" evidence="6">
    <location>
        <begin position="529"/>
        <end position="548"/>
    </location>
</feature>
<dbReference type="SUPFAM" id="SSF103473">
    <property type="entry name" value="MFS general substrate transporter"/>
    <property type="match status" value="1"/>
</dbReference>
<dbReference type="AlphaFoldDB" id="A0A6V8HDX0"/>
<comment type="subcellular location">
    <subcellularLocation>
        <location evidence="1">Membrane</location>
        <topology evidence="1">Multi-pass membrane protein</topology>
    </subcellularLocation>
</comment>
<feature type="transmembrane region" description="Helical" evidence="6">
    <location>
        <begin position="505"/>
        <end position="523"/>
    </location>
</feature>
<protein>
    <recommendedName>
        <fullName evidence="7">Major facilitator superfamily (MFS) profile domain-containing protein</fullName>
    </recommendedName>
</protein>
<feature type="transmembrane region" description="Helical" evidence="6">
    <location>
        <begin position="432"/>
        <end position="453"/>
    </location>
</feature>
<feature type="transmembrane region" description="Helical" evidence="6">
    <location>
        <begin position="346"/>
        <end position="370"/>
    </location>
</feature>
<keyword evidence="4 6" id="KW-0472">Membrane</keyword>
<feature type="transmembrane region" description="Helical" evidence="6">
    <location>
        <begin position="290"/>
        <end position="309"/>
    </location>
</feature>
<sequence>MATEKAPIPTHEQHVDSSAPSSRASTSDDSLRSAHETQSRHEHGDDRVSHCSEQDHDHDREGIRETIHEQNMDLEKNFPSLDQTPTNHSRNNNVNMLDTVRSHVSHQDMHVSDNVYREQNAEQYLRFSPARKVTIVAILSACSFLSPISSTTILPAIPEVAETFNTTGSVINASNAVFILAMGLSSTFWGTFSQIYGRRPMSFWSSFFFFVFSLATALSPNLAAYFIFRALTAFQGTSFLVVGSASISDIYTPTERATALAWFLSGTLIGPALGPFLGGVIVTYCSWRVIFWLQTALGGFAFALVALFIPETIPHKTISDLADLSPLEKTVAIWHRMNPIRVIKLLFQYPNLFFAALASASLVWNQYSLLTPIRYVLNPRFNLTTPIESGLFYLAPGCGYVFGTFFGGRYADYIVRKWIRKRDGVRVPEDRLKSCLLFLGVSIPGWVLIYGWTIEQKVGGIPVPVIALFLQGVSQTFVFPSLNTYCLDVMQSKGRSAEVVAGNYMFRYALGALGTGVVLPGIGAMGVGWFSTISAIFVGVSGFFMWLITIKGATWRQRVDEKLAQKAAA</sequence>
<dbReference type="PANTHER" id="PTHR23502">
    <property type="entry name" value="MAJOR FACILITATOR SUPERFAMILY"/>
    <property type="match status" value="1"/>
</dbReference>
<feature type="transmembrane region" description="Helical" evidence="6">
    <location>
        <begin position="169"/>
        <end position="189"/>
    </location>
</feature>
<evidence type="ECO:0000256" key="4">
    <source>
        <dbReference type="ARBA" id="ARBA00023136"/>
    </source>
</evidence>
<evidence type="ECO:0000256" key="3">
    <source>
        <dbReference type="ARBA" id="ARBA00022989"/>
    </source>
</evidence>
<evidence type="ECO:0000256" key="6">
    <source>
        <dbReference type="SAM" id="Phobius"/>
    </source>
</evidence>
<dbReference type="GO" id="GO:0005886">
    <property type="term" value="C:plasma membrane"/>
    <property type="evidence" value="ECO:0007669"/>
    <property type="project" value="TreeGrafter"/>
</dbReference>
<keyword evidence="2 6" id="KW-0812">Transmembrane</keyword>
<feature type="transmembrane region" description="Helical" evidence="6">
    <location>
        <begin position="201"/>
        <end position="220"/>
    </location>
</feature>
<dbReference type="Gene3D" id="1.20.1250.20">
    <property type="entry name" value="MFS general substrate transporter like domains"/>
    <property type="match status" value="1"/>
</dbReference>
<name>A0A6V8HDX0_TALPI</name>
<keyword evidence="3 6" id="KW-1133">Transmembrane helix</keyword>
<evidence type="ECO:0000256" key="5">
    <source>
        <dbReference type="SAM" id="MobiDB-lite"/>
    </source>
</evidence>
<proteinExistence type="predicted"/>
<dbReference type="InterPro" id="IPR036259">
    <property type="entry name" value="MFS_trans_sf"/>
</dbReference>
<reference evidence="9" key="1">
    <citation type="journal article" date="2015" name="Genome Announc.">
        <title>Draft genome sequence of Talaromyces cellulolyticus strain Y-94, a source of lignocellulosic biomass-degrading enzymes.</title>
        <authorList>
            <person name="Fujii T."/>
            <person name="Koike H."/>
            <person name="Sawayama S."/>
            <person name="Yano S."/>
            <person name="Inoue H."/>
        </authorList>
    </citation>
    <scope>NUCLEOTIDE SEQUENCE [LARGE SCALE GENOMIC DNA]</scope>
    <source>
        <strain evidence="9">Y-94</strain>
    </source>
</reference>
<keyword evidence="9" id="KW-1185">Reference proteome</keyword>
<dbReference type="InterPro" id="IPR020846">
    <property type="entry name" value="MFS_dom"/>
</dbReference>
<feature type="domain" description="Major facilitator superfamily (MFS) profile" evidence="7">
    <location>
        <begin position="135"/>
        <end position="553"/>
    </location>
</feature>
<comment type="caution">
    <text evidence="8">The sequence shown here is derived from an EMBL/GenBank/DDBJ whole genome shotgun (WGS) entry which is preliminary data.</text>
</comment>
<accession>A0A6V8HDX0</accession>
<dbReference type="PROSITE" id="PS50850">
    <property type="entry name" value="MFS"/>
    <property type="match status" value="1"/>
</dbReference>
<feature type="compositionally biased region" description="Low complexity" evidence="5">
    <location>
        <begin position="16"/>
        <end position="28"/>
    </location>
</feature>
<feature type="transmembrane region" description="Helical" evidence="6">
    <location>
        <begin position="226"/>
        <end position="247"/>
    </location>
</feature>
<evidence type="ECO:0000256" key="2">
    <source>
        <dbReference type="ARBA" id="ARBA00022692"/>
    </source>
</evidence>
<evidence type="ECO:0000256" key="1">
    <source>
        <dbReference type="ARBA" id="ARBA00004141"/>
    </source>
</evidence>
<evidence type="ECO:0000259" key="7">
    <source>
        <dbReference type="PROSITE" id="PS50850"/>
    </source>
</evidence>
<feature type="transmembrane region" description="Helical" evidence="6">
    <location>
        <begin position="390"/>
        <end position="411"/>
    </location>
</feature>
<feature type="compositionally biased region" description="Basic and acidic residues" evidence="5">
    <location>
        <begin position="29"/>
        <end position="60"/>
    </location>
</feature>
<dbReference type="EMBL" id="DF933830">
    <property type="protein sequence ID" value="GAM39521.1"/>
    <property type="molecule type" value="Genomic_DNA"/>
</dbReference>
<gene>
    <name evidence="8" type="ORF">TCE0_034r11145</name>
</gene>
<feature type="transmembrane region" description="Helical" evidence="6">
    <location>
        <begin position="259"/>
        <end position="284"/>
    </location>
</feature>
<feature type="transmembrane region" description="Helical" evidence="6">
    <location>
        <begin position="465"/>
        <end position="485"/>
    </location>
</feature>
<dbReference type="Proteomes" id="UP000053095">
    <property type="component" value="Unassembled WGS sequence"/>
</dbReference>
<dbReference type="Pfam" id="PF07690">
    <property type="entry name" value="MFS_1"/>
    <property type="match status" value="1"/>
</dbReference>
<feature type="region of interest" description="Disordered" evidence="5">
    <location>
        <begin position="1"/>
        <end position="60"/>
    </location>
</feature>
<dbReference type="InterPro" id="IPR011701">
    <property type="entry name" value="MFS"/>
</dbReference>
<organism evidence="8 9">
    <name type="scientific">Talaromyces pinophilus</name>
    <name type="common">Penicillium pinophilum</name>
    <dbReference type="NCBI Taxonomy" id="128442"/>
    <lineage>
        <taxon>Eukaryota</taxon>
        <taxon>Fungi</taxon>
        <taxon>Dikarya</taxon>
        <taxon>Ascomycota</taxon>
        <taxon>Pezizomycotina</taxon>
        <taxon>Eurotiomycetes</taxon>
        <taxon>Eurotiomycetidae</taxon>
        <taxon>Eurotiales</taxon>
        <taxon>Trichocomaceae</taxon>
        <taxon>Talaromyces</taxon>
        <taxon>Talaromyces sect. Talaromyces</taxon>
    </lineage>
</organism>
<evidence type="ECO:0000313" key="8">
    <source>
        <dbReference type="EMBL" id="GAM39521.1"/>
    </source>
</evidence>
<dbReference type="GO" id="GO:0022857">
    <property type="term" value="F:transmembrane transporter activity"/>
    <property type="evidence" value="ECO:0007669"/>
    <property type="project" value="InterPro"/>
</dbReference>
<evidence type="ECO:0000313" key="9">
    <source>
        <dbReference type="Proteomes" id="UP000053095"/>
    </source>
</evidence>
<feature type="transmembrane region" description="Helical" evidence="6">
    <location>
        <begin position="133"/>
        <end position="157"/>
    </location>
</feature>